<feature type="compositionally biased region" description="Basic and acidic residues" evidence="6">
    <location>
        <begin position="621"/>
        <end position="639"/>
    </location>
</feature>
<feature type="region of interest" description="Disordered" evidence="6">
    <location>
        <begin position="295"/>
        <end position="319"/>
    </location>
</feature>
<feature type="domain" description="C3H1-type" evidence="7">
    <location>
        <begin position="471"/>
        <end position="497"/>
    </location>
</feature>
<evidence type="ECO:0000256" key="2">
    <source>
        <dbReference type="ARBA" id="ARBA00022737"/>
    </source>
</evidence>
<feature type="domain" description="C3H1-type" evidence="7">
    <location>
        <begin position="498"/>
        <end position="525"/>
    </location>
</feature>
<evidence type="ECO:0000256" key="1">
    <source>
        <dbReference type="ARBA" id="ARBA00022723"/>
    </source>
</evidence>
<proteinExistence type="predicted"/>
<dbReference type="VEuPathDB" id="VectorBase:ACON005735"/>
<name>A0A6E8VP32_ANOCL</name>
<evidence type="ECO:0000256" key="6">
    <source>
        <dbReference type="SAM" id="MobiDB-lite"/>
    </source>
</evidence>
<evidence type="ECO:0000256" key="4">
    <source>
        <dbReference type="ARBA" id="ARBA00022833"/>
    </source>
</evidence>
<dbReference type="VEuPathDB" id="VectorBase:ACMO_012721"/>
<dbReference type="Proteomes" id="UP001105220">
    <property type="component" value="Unplaced"/>
</dbReference>
<evidence type="ECO:0000313" key="8">
    <source>
        <dbReference type="EnsemblMetazoa" id="ACON005735-PA"/>
    </source>
</evidence>
<dbReference type="AlphaFoldDB" id="A0A6E8VP32"/>
<dbReference type="PANTHER" id="PTHR46156">
    <property type="entry name" value="CCCH ZINGC FINGER"/>
    <property type="match status" value="1"/>
</dbReference>
<feature type="zinc finger region" description="C3H1-type" evidence="5">
    <location>
        <begin position="443"/>
        <end position="469"/>
    </location>
</feature>
<feature type="region of interest" description="Disordered" evidence="6">
    <location>
        <begin position="621"/>
        <end position="708"/>
    </location>
</feature>
<dbReference type="GO" id="GO:0005634">
    <property type="term" value="C:nucleus"/>
    <property type="evidence" value="ECO:0007669"/>
    <property type="project" value="TreeGrafter"/>
</dbReference>
<keyword evidence="3 5" id="KW-0863">Zinc-finger</keyword>
<dbReference type="PROSITE" id="PS50103">
    <property type="entry name" value="ZF_C3H1"/>
    <property type="match status" value="3"/>
</dbReference>
<keyword evidence="4 5" id="KW-0862">Zinc</keyword>
<dbReference type="SMART" id="SM00356">
    <property type="entry name" value="ZnF_C3H1"/>
    <property type="match status" value="4"/>
</dbReference>
<evidence type="ECO:0000313" key="9">
    <source>
        <dbReference type="Proteomes" id="UP001105220"/>
    </source>
</evidence>
<reference key="1">
    <citation type="journal article" date="2019" name="Genes (Basel)">
        <title>A High-Quality De novo Genome Assembly from a Single Mosquito Using PacBio Sequencing.</title>
        <authorList>
            <person name="Kingan S.B."/>
            <person name="Heaton H."/>
            <person name="Cudini J."/>
            <person name="Lambert C.C."/>
            <person name="Baybayan P."/>
            <person name="Galvin B.D."/>
            <person name="Durbin R."/>
            <person name="Korlach J."/>
            <person name="Lawniczak M.K.N."/>
        </authorList>
    </citation>
    <scope>NUCLEOTIDE SEQUENCE [LARGE SCALE GENOMIC DNA]</scope>
    <source>
        <strain>Mali-NIH</strain>
    </source>
</reference>
<dbReference type="FunFam" id="4.10.1000.10:FF:000022">
    <property type="entry name" value="Zinc finger CCCH domain-containing protein 7"/>
    <property type="match status" value="1"/>
</dbReference>
<keyword evidence="1 5" id="KW-0479">Metal-binding</keyword>
<feature type="domain" description="C3H1-type" evidence="7">
    <location>
        <begin position="443"/>
        <end position="469"/>
    </location>
</feature>
<dbReference type="PANTHER" id="PTHR46156:SF1">
    <property type="entry name" value="ZINC FINGER CCCH DOMAIN-CONTAINING PROTEIN 3"/>
    <property type="match status" value="1"/>
</dbReference>
<dbReference type="EnsemblMetazoa" id="ACON005735-RA">
    <property type="protein sequence ID" value="ACON005735-PA"/>
    <property type="gene ID" value="ACON005735"/>
</dbReference>
<sequence length="708" mass="77980">MKPQPEAMDEQPSKIFINPKFAKAHINPMFLASNGSFRQPEVQQVVPASHQSKIHLNPAFLNKLGIQQVMPPTTTAAAPAAPVTLPAVPNVPQPQPPTSHSFAPSKPAFTGTVNPIIKNTRRKLVRATTAVSLPSDASTATVMVKSVAKEMLPSSNVHPPKILAPLVRIGKNKLVRSAVPTAARPGIVKPRVPMNALPERKSLRIDRRLPAVRKSLAQKPTFVKRYALSRIDGITPKKVVVTDPKLLKLKRNPTAVKVHEKSATGKMGTIAYASKNKQLVLVNINGVLYRSSTNKLQKSVSRSGTAPSSSSVIGHSPAKPARKTKEHFLIIRGVRFALDRTGMKLRSVGGTAPPTAITGSRGYAEPRLNRIDIGGLTYKARKDGTFIRTDSHRTRNHLSVAKQRSIQVLASKLKKCNEPCHIYRRLGKCLAHQRGKCPKVHDPKHVSICQRFLRGECLLDGCLLSHDITSLEKMPVCRFFLEGRCVRDPCPYLHKKVSESVRICDAFLNGFCTLADKCPNRHVFQCPTFEQEGKCDRARCPYPHGKKESRRKQDKPSTSIVAHKSEPKEPATVAHVRYYKDEGQSLTVETGHNRSETGELMSASERNQLKRILGEVDKMKQRYRANDDHSVATENRPAEGNEQIVSMPETAPTLAGGDRSDACYSPSEPTPDDPMKDSDGVEEVGEEDTRPPALRRKALGPLPAFIPI</sequence>
<dbReference type="GO" id="GO:0008270">
    <property type="term" value="F:zinc ion binding"/>
    <property type="evidence" value="ECO:0007669"/>
    <property type="project" value="UniProtKB-KW"/>
</dbReference>
<feature type="compositionally biased region" description="Polar residues" evidence="6">
    <location>
        <begin position="295"/>
        <end position="313"/>
    </location>
</feature>
<dbReference type="FunFam" id="4.10.1000.10:FF:000035">
    <property type="entry name" value="CCCH zinc finger protein, variant"/>
    <property type="match status" value="1"/>
</dbReference>
<keyword evidence="9" id="KW-1185">Reference proteome</keyword>
<dbReference type="InterPro" id="IPR000571">
    <property type="entry name" value="Znf_CCCH"/>
</dbReference>
<dbReference type="Gene3D" id="4.10.1000.10">
    <property type="entry name" value="Zinc finger, CCCH-type"/>
    <property type="match status" value="2"/>
</dbReference>
<evidence type="ECO:0000256" key="3">
    <source>
        <dbReference type="ARBA" id="ARBA00022771"/>
    </source>
</evidence>
<keyword evidence="2" id="KW-0677">Repeat</keyword>
<organism evidence="8 9">
    <name type="scientific">Anopheles coluzzii</name>
    <name type="common">African malaria mosquito</name>
    <dbReference type="NCBI Taxonomy" id="1518534"/>
    <lineage>
        <taxon>Eukaryota</taxon>
        <taxon>Metazoa</taxon>
        <taxon>Ecdysozoa</taxon>
        <taxon>Arthropoda</taxon>
        <taxon>Hexapoda</taxon>
        <taxon>Insecta</taxon>
        <taxon>Pterygota</taxon>
        <taxon>Neoptera</taxon>
        <taxon>Endopterygota</taxon>
        <taxon>Diptera</taxon>
        <taxon>Nematocera</taxon>
        <taxon>Culicoidea</taxon>
        <taxon>Culicidae</taxon>
        <taxon>Anophelinae</taxon>
        <taxon>Anopheles</taxon>
    </lineage>
</organism>
<accession>A0A6E8VP32</accession>
<feature type="zinc finger region" description="C3H1-type" evidence="5">
    <location>
        <begin position="498"/>
        <end position="525"/>
    </location>
</feature>
<dbReference type="VEuPathDB" id="VectorBase:ACON2_043002"/>
<evidence type="ECO:0000256" key="5">
    <source>
        <dbReference type="PROSITE-ProRule" id="PRU00723"/>
    </source>
</evidence>
<feature type="region of interest" description="Disordered" evidence="6">
    <location>
        <begin position="543"/>
        <end position="567"/>
    </location>
</feature>
<feature type="region of interest" description="Disordered" evidence="6">
    <location>
        <begin position="585"/>
        <end position="606"/>
    </location>
</feature>
<protein>
    <recommendedName>
        <fullName evidence="7">C3H1-type domain-containing protein</fullName>
    </recommendedName>
</protein>
<evidence type="ECO:0000259" key="7">
    <source>
        <dbReference type="PROSITE" id="PS50103"/>
    </source>
</evidence>
<feature type="zinc finger region" description="C3H1-type" evidence="5">
    <location>
        <begin position="471"/>
        <end position="497"/>
    </location>
</feature>
<reference evidence="8" key="2">
    <citation type="submission" date="2020-05" db="UniProtKB">
        <authorList>
            <consortium name="EnsemblMetazoa"/>
        </authorList>
    </citation>
    <scope>IDENTIFICATION</scope>
    <source>
        <strain evidence="8">Ngousso</strain>
    </source>
</reference>